<dbReference type="Proteomes" id="UP000019202">
    <property type="component" value="Unassembled WGS sequence"/>
</dbReference>
<comment type="caution">
    <text evidence="1">The sequence shown here is derived from an EMBL/GenBank/DDBJ whole genome shotgun (WGS) entry which is preliminary data.</text>
</comment>
<accession>W1ITP9</accession>
<protein>
    <recommendedName>
        <fullName evidence="3">Transposase</fullName>
    </recommendedName>
</protein>
<organism evidence="1 2">
    <name type="scientific">Xenorhabdus szentirmaii DSM 16338</name>
    <dbReference type="NCBI Taxonomy" id="1427518"/>
    <lineage>
        <taxon>Bacteria</taxon>
        <taxon>Pseudomonadati</taxon>
        <taxon>Pseudomonadota</taxon>
        <taxon>Gammaproteobacteria</taxon>
        <taxon>Enterobacterales</taxon>
        <taxon>Morganellaceae</taxon>
        <taxon>Xenorhabdus</taxon>
    </lineage>
</organism>
<dbReference type="EMBL" id="CBXF010000068">
    <property type="protein sequence ID" value="CDL81867.1"/>
    <property type="molecule type" value="Genomic_DNA"/>
</dbReference>
<proteinExistence type="predicted"/>
<evidence type="ECO:0008006" key="3">
    <source>
        <dbReference type="Google" id="ProtNLM"/>
    </source>
</evidence>
<sequence length="59" mass="7039">MPDNHTHLTQKKINNTYKPKTCPFCNYYGIVRYPKEKSWSCNQCGRMWKNFQLTVVSIP</sequence>
<keyword evidence="2" id="KW-1185">Reference proteome</keyword>
<gene>
    <name evidence="1" type="ORF">XSR1_160082</name>
</gene>
<dbReference type="AlphaFoldDB" id="W1ITP9"/>
<evidence type="ECO:0000313" key="1">
    <source>
        <dbReference type="EMBL" id="CDL81867.1"/>
    </source>
</evidence>
<evidence type="ECO:0000313" key="2">
    <source>
        <dbReference type="Proteomes" id="UP000019202"/>
    </source>
</evidence>
<dbReference type="STRING" id="1427518.XSR1_160082"/>
<name>W1ITP9_9GAMM</name>
<reference evidence="1" key="1">
    <citation type="submission" date="2013-11" db="EMBL/GenBank/DDBJ databases">
        <title>Draft genome sequence and annotation of the entomopathogenic bacteria, Xenorhabdus cabanillasi strain JM26 and Xenorhabdus szentirmai strain DSM 16338.</title>
        <authorList>
            <person name="Gualtieri M."/>
            <person name="Ogier J.C."/>
            <person name="Pages S."/>
            <person name="Givaudan A."/>
            <person name="Gaudriault S."/>
        </authorList>
    </citation>
    <scope>NUCLEOTIDE SEQUENCE [LARGE SCALE GENOMIC DNA]</scope>
    <source>
        <strain evidence="1">DSM 16338</strain>
    </source>
</reference>